<sequence>PLLCIVSDAPYLRSNGVYRFNVPDEKVSWAVEFPDYNPPDYTDPSTLSRKWADPEPTSGEFKWNSMDGKINRVSFVCDYSLDTSSRPINPMGRTGLRGRGVLGRWGPNHAADPLVTRLKNGKLQFVAIKRGDTGEWAIPGGMVDAGEQVSETLKREFSEETLGGKVRSELEQLWKKGRELYRGYVDDHRNTDNAWMETTCVNFHDASGLLDKVELQAGDDAVNVRWINVDFNEPLYASHTDFIALLKKIMSRRAPPPIDGLYSLKVDNISYNTTQADLRRMFDKYGEIGDIHIPRDKYTRQSKGFGFVRFYSRRDAEYAMDRTDGRWVEGREIRVAMARYERPIDERGAYTRRGSRSRSDRLLAEMLSKPNSNATAVEAVLSDQKCSCVIGSRAEPPAVWQDHAHVLLVVAAAAVHPVVRGPARPAVGAAVVRHVVAELAVEVPGTIVDQRPLTARMHPLNETAQNTDPKVALTRALSALAIATSRSFACQRLFMVTC</sequence>
<dbReference type="InterPro" id="IPR000504">
    <property type="entry name" value="RRM_dom"/>
</dbReference>
<dbReference type="Proteomes" id="UP000053676">
    <property type="component" value="Unassembled WGS sequence"/>
</dbReference>
<evidence type="ECO:0008006" key="6">
    <source>
        <dbReference type="Google" id="ProtNLM"/>
    </source>
</evidence>
<evidence type="ECO:0000256" key="1">
    <source>
        <dbReference type="PROSITE-ProRule" id="PRU00176"/>
    </source>
</evidence>
<gene>
    <name evidence="4" type="ORF">NECAME_08176</name>
</gene>
<feature type="non-terminal residue" evidence="4">
    <location>
        <position position="1"/>
    </location>
</feature>
<dbReference type="InterPro" id="IPR035979">
    <property type="entry name" value="RBD_domain_sf"/>
</dbReference>
<dbReference type="AlphaFoldDB" id="W2TM14"/>
<dbReference type="InterPro" id="IPR015797">
    <property type="entry name" value="NUDIX_hydrolase-like_dom_sf"/>
</dbReference>
<name>W2TM14_NECAM</name>
<dbReference type="InterPro" id="IPR000086">
    <property type="entry name" value="NUDIX_hydrolase_dom"/>
</dbReference>
<dbReference type="Gene3D" id="3.30.70.330">
    <property type="match status" value="1"/>
</dbReference>
<dbReference type="InterPro" id="IPR012677">
    <property type="entry name" value="Nucleotide-bd_a/b_plait_sf"/>
</dbReference>
<keyword evidence="1" id="KW-0694">RNA-binding</keyword>
<dbReference type="PROSITE" id="PS50102">
    <property type="entry name" value="RRM"/>
    <property type="match status" value="1"/>
</dbReference>
<evidence type="ECO:0000259" key="3">
    <source>
        <dbReference type="PROSITE" id="PS51462"/>
    </source>
</evidence>
<keyword evidence="5" id="KW-1185">Reference proteome</keyword>
<protein>
    <recommendedName>
        <fullName evidence="6">Nudix hydrolase domain-containing protein</fullName>
    </recommendedName>
</protein>
<dbReference type="OrthoDB" id="9972248at2759"/>
<dbReference type="Pfam" id="PF00076">
    <property type="entry name" value="RRM_1"/>
    <property type="match status" value="1"/>
</dbReference>
<dbReference type="Pfam" id="PF25969">
    <property type="entry name" value="NUDT9_N"/>
    <property type="match status" value="1"/>
</dbReference>
<organism evidence="4 5">
    <name type="scientific">Necator americanus</name>
    <name type="common">Human hookworm</name>
    <dbReference type="NCBI Taxonomy" id="51031"/>
    <lineage>
        <taxon>Eukaryota</taxon>
        <taxon>Metazoa</taxon>
        <taxon>Ecdysozoa</taxon>
        <taxon>Nematoda</taxon>
        <taxon>Chromadorea</taxon>
        <taxon>Rhabditida</taxon>
        <taxon>Rhabditina</taxon>
        <taxon>Rhabditomorpha</taxon>
        <taxon>Strongyloidea</taxon>
        <taxon>Ancylostomatidae</taxon>
        <taxon>Bunostominae</taxon>
        <taxon>Necator</taxon>
    </lineage>
</organism>
<dbReference type="PANTHER" id="PTHR13030">
    <property type="entry name" value="NUDIX HYDROLASE"/>
    <property type="match status" value="1"/>
</dbReference>
<dbReference type="FunFam" id="3.90.79.10:FF:000110">
    <property type="entry name" value="Putative nudix hydrolase 6"/>
    <property type="match status" value="1"/>
</dbReference>
<dbReference type="PROSITE" id="PS51462">
    <property type="entry name" value="NUDIX"/>
    <property type="match status" value="1"/>
</dbReference>
<dbReference type="Pfam" id="PF00293">
    <property type="entry name" value="NUDIX"/>
    <property type="match status" value="1"/>
</dbReference>
<evidence type="ECO:0000313" key="4">
    <source>
        <dbReference type="EMBL" id="ETN82077.1"/>
    </source>
</evidence>
<dbReference type="SUPFAM" id="SSF55811">
    <property type="entry name" value="Nudix"/>
    <property type="match status" value="1"/>
</dbReference>
<accession>W2TM14</accession>
<dbReference type="GO" id="GO:0003723">
    <property type="term" value="F:RNA binding"/>
    <property type="evidence" value="ECO:0007669"/>
    <property type="project" value="UniProtKB-UniRule"/>
</dbReference>
<dbReference type="GO" id="GO:0047631">
    <property type="term" value="F:ADP-ribose diphosphatase activity"/>
    <property type="evidence" value="ECO:0007669"/>
    <property type="project" value="InterPro"/>
</dbReference>
<dbReference type="Gene3D" id="3.90.79.10">
    <property type="entry name" value="Nucleoside Triphosphate Pyrophosphohydrolase"/>
    <property type="match status" value="1"/>
</dbReference>
<dbReference type="EMBL" id="KI658576">
    <property type="protein sequence ID" value="ETN82077.1"/>
    <property type="molecule type" value="Genomic_DNA"/>
</dbReference>
<reference evidence="5" key="1">
    <citation type="journal article" date="2014" name="Nat. Genet.">
        <title>Genome of the human hookworm Necator americanus.</title>
        <authorList>
            <person name="Tang Y.T."/>
            <person name="Gao X."/>
            <person name="Rosa B.A."/>
            <person name="Abubucker S."/>
            <person name="Hallsworth-Pepin K."/>
            <person name="Martin J."/>
            <person name="Tyagi R."/>
            <person name="Heizer E."/>
            <person name="Zhang X."/>
            <person name="Bhonagiri-Palsikar V."/>
            <person name="Minx P."/>
            <person name="Warren W.C."/>
            <person name="Wang Q."/>
            <person name="Zhan B."/>
            <person name="Hotez P.J."/>
            <person name="Sternberg P.W."/>
            <person name="Dougall A."/>
            <person name="Gaze S.T."/>
            <person name="Mulvenna J."/>
            <person name="Sotillo J."/>
            <person name="Ranganathan S."/>
            <person name="Rabelo E.M."/>
            <person name="Wilson R.K."/>
            <person name="Felgner P.L."/>
            <person name="Bethony J."/>
            <person name="Hawdon J.M."/>
            <person name="Gasser R.B."/>
            <person name="Loukas A."/>
            <person name="Mitreva M."/>
        </authorList>
    </citation>
    <scope>NUCLEOTIDE SEQUENCE [LARGE SCALE GENOMIC DNA]</scope>
</reference>
<dbReference type="CDD" id="cd03670">
    <property type="entry name" value="NUDIX_ADPRase_Nudt9"/>
    <property type="match status" value="1"/>
</dbReference>
<evidence type="ECO:0000313" key="5">
    <source>
        <dbReference type="Proteomes" id="UP000053676"/>
    </source>
</evidence>
<dbReference type="STRING" id="51031.W2TM14"/>
<proteinExistence type="predicted"/>
<dbReference type="CDD" id="cd12311">
    <property type="entry name" value="RRM_SRSF2_SRSF8"/>
    <property type="match status" value="1"/>
</dbReference>
<feature type="domain" description="Nudix hydrolase" evidence="3">
    <location>
        <begin position="107"/>
        <end position="249"/>
    </location>
</feature>
<dbReference type="SUPFAM" id="SSF54928">
    <property type="entry name" value="RNA-binding domain, RBD"/>
    <property type="match status" value="1"/>
</dbReference>
<dbReference type="InterPro" id="IPR039989">
    <property type="entry name" value="NUDT9"/>
</dbReference>
<dbReference type="PANTHER" id="PTHR13030:SF8">
    <property type="entry name" value="ADP-RIBOSE PYROPHOSPHATASE, MITOCHONDRIAL"/>
    <property type="match status" value="1"/>
</dbReference>
<evidence type="ECO:0000259" key="2">
    <source>
        <dbReference type="PROSITE" id="PS50102"/>
    </source>
</evidence>
<dbReference type="OMA" id="CKGVELY"/>
<dbReference type="KEGG" id="nai:NECAME_08176"/>
<feature type="domain" description="RRM" evidence="2">
    <location>
        <begin position="262"/>
        <end position="340"/>
    </location>
</feature>
<dbReference type="SMART" id="SM00360">
    <property type="entry name" value="RRM"/>
    <property type="match status" value="1"/>
</dbReference>